<evidence type="ECO:0000313" key="2">
    <source>
        <dbReference type="Proteomes" id="UP000499080"/>
    </source>
</evidence>
<accession>A0A4Y2I245</accession>
<dbReference type="AlphaFoldDB" id="A0A4Y2I245"/>
<dbReference type="EMBL" id="BGPR01002323">
    <property type="protein sequence ID" value="GBM71605.1"/>
    <property type="molecule type" value="Genomic_DNA"/>
</dbReference>
<gene>
    <name evidence="1" type="ORF">AVEN_259465_1</name>
</gene>
<organism evidence="1 2">
    <name type="scientific">Araneus ventricosus</name>
    <name type="common">Orbweaver spider</name>
    <name type="synonym">Epeira ventricosa</name>
    <dbReference type="NCBI Taxonomy" id="182803"/>
    <lineage>
        <taxon>Eukaryota</taxon>
        <taxon>Metazoa</taxon>
        <taxon>Ecdysozoa</taxon>
        <taxon>Arthropoda</taxon>
        <taxon>Chelicerata</taxon>
        <taxon>Arachnida</taxon>
        <taxon>Araneae</taxon>
        <taxon>Araneomorphae</taxon>
        <taxon>Entelegynae</taxon>
        <taxon>Araneoidea</taxon>
        <taxon>Araneidae</taxon>
        <taxon>Araneus</taxon>
    </lineage>
</organism>
<protein>
    <submittedName>
        <fullName evidence="1">Uncharacterized protein</fullName>
    </submittedName>
</protein>
<dbReference type="Proteomes" id="UP000499080">
    <property type="component" value="Unassembled WGS sequence"/>
</dbReference>
<evidence type="ECO:0000313" key="1">
    <source>
        <dbReference type="EMBL" id="GBM71605.1"/>
    </source>
</evidence>
<proteinExistence type="predicted"/>
<comment type="caution">
    <text evidence="1">The sequence shown here is derived from an EMBL/GenBank/DDBJ whole genome shotgun (WGS) entry which is preliminary data.</text>
</comment>
<keyword evidence="2" id="KW-1185">Reference proteome</keyword>
<name>A0A4Y2I245_ARAVE</name>
<sequence>MSLGVEKVKRKRNVYNAIDHELVVLWGRSQSPKQRVLLLKNDGKQVEAVMRKFTLVGERTDDDLMTVNKLQMKKIYVE</sequence>
<reference evidence="1 2" key="1">
    <citation type="journal article" date="2019" name="Sci. Rep.">
        <title>Orb-weaving spider Araneus ventricosus genome elucidates the spidroin gene catalogue.</title>
        <authorList>
            <person name="Kono N."/>
            <person name="Nakamura H."/>
            <person name="Ohtoshi R."/>
            <person name="Moran D.A.P."/>
            <person name="Shinohara A."/>
            <person name="Yoshida Y."/>
            <person name="Fujiwara M."/>
            <person name="Mori M."/>
            <person name="Tomita M."/>
            <person name="Arakawa K."/>
        </authorList>
    </citation>
    <scope>NUCLEOTIDE SEQUENCE [LARGE SCALE GENOMIC DNA]</scope>
</reference>